<evidence type="ECO:0000313" key="3">
    <source>
        <dbReference type="EMBL" id="EOH92567.1"/>
    </source>
</evidence>
<feature type="domain" description="Pesticidal crystal protein Cry1Aa" evidence="2">
    <location>
        <begin position="103"/>
        <end position="149"/>
    </location>
</feature>
<feature type="region of interest" description="Disordered" evidence="1">
    <location>
        <begin position="47"/>
        <end position="98"/>
    </location>
</feature>
<keyword evidence="4" id="KW-1185">Reference proteome</keyword>
<feature type="non-terminal residue" evidence="3">
    <location>
        <position position="149"/>
    </location>
</feature>
<protein>
    <recommendedName>
        <fullName evidence="2">Pesticidal crystal protein Cry1Aa domain-containing protein</fullName>
    </recommendedName>
</protein>
<evidence type="ECO:0000313" key="4">
    <source>
        <dbReference type="Proteomes" id="UP000013866"/>
    </source>
</evidence>
<evidence type="ECO:0000259" key="2">
    <source>
        <dbReference type="Pfam" id="PF18449"/>
    </source>
</evidence>
<name>A0ABP2UU59_9ENTE</name>
<sequence>METMKKKKKGKNYVRKVVSASTAGLILFSTVSSPVLSYAETILGEKKAASTQEANAGLKESLTSELEKTTSKTEEKTKTSEENATVGTTEGTTEESAKVTEANEAITAVRNLYEDEAQTIVKKDLIQETIDEAREKVNALPDGEAKTGL</sequence>
<evidence type="ECO:0000256" key="1">
    <source>
        <dbReference type="SAM" id="MobiDB-lite"/>
    </source>
</evidence>
<dbReference type="Proteomes" id="UP000013866">
    <property type="component" value="Unassembled WGS sequence"/>
</dbReference>
<dbReference type="EMBL" id="AJAN01000013">
    <property type="protein sequence ID" value="EOH92567.1"/>
    <property type="molecule type" value="Genomic_DNA"/>
</dbReference>
<comment type="caution">
    <text evidence="3">The sequence shown here is derived from an EMBL/GenBank/DDBJ whole genome shotgun (WGS) entry which is preliminary data.</text>
</comment>
<reference evidence="3 4" key="1">
    <citation type="submission" date="2013-02" db="EMBL/GenBank/DDBJ databases">
        <title>The Genome Sequence of Enterococcus villorum ATCC_700913.</title>
        <authorList>
            <consortium name="The Broad Institute Genome Sequencing Platform"/>
            <consortium name="The Broad Institute Genome Sequencing Center for Infectious Disease"/>
            <person name="Earl A.M."/>
            <person name="Gilmore M.S."/>
            <person name="Lebreton F."/>
            <person name="Walker B."/>
            <person name="Young S.K."/>
            <person name="Zeng Q."/>
            <person name="Gargeya S."/>
            <person name="Fitzgerald M."/>
            <person name="Haas B."/>
            <person name="Abouelleil A."/>
            <person name="Alvarado L."/>
            <person name="Arachchi H.M."/>
            <person name="Berlin A.M."/>
            <person name="Chapman S.B."/>
            <person name="Dewar J."/>
            <person name="Goldberg J."/>
            <person name="Griggs A."/>
            <person name="Gujja S."/>
            <person name="Hansen M."/>
            <person name="Howarth C."/>
            <person name="Imamovic A."/>
            <person name="Larimer J."/>
            <person name="McCowan C."/>
            <person name="Murphy C."/>
            <person name="Neiman D."/>
            <person name="Pearson M."/>
            <person name="Priest M."/>
            <person name="Roberts A."/>
            <person name="Saif S."/>
            <person name="Shea T."/>
            <person name="Sisk P."/>
            <person name="Sykes S."/>
            <person name="Wortman J."/>
            <person name="Nusbaum C."/>
            <person name="Birren B."/>
        </authorList>
    </citation>
    <scope>NUCLEOTIDE SEQUENCE [LARGE SCALE GENOMIC DNA]</scope>
    <source>
        <strain evidence="3 4">ATCC 700913</strain>
    </source>
</reference>
<dbReference type="Pfam" id="PF18449">
    <property type="entry name" value="Endotoxin_C2"/>
    <property type="match status" value="1"/>
</dbReference>
<gene>
    <name evidence="3" type="ORF">UAO_00453</name>
</gene>
<dbReference type="RefSeq" id="WP_010750455.1">
    <property type="nucleotide sequence ID" value="NZ_KB946283.1"/>
</dbReference>
<proteinExistence type="predicted"/>
<organism evidence="3 4">
    <name type="scientific">Enterococcus villorum ATCC 700913</name>
    <dbReference type="NCBI Taxonomy" id="1158604"/>
    <lineage>
        <taxon>Bacteria</taxon>
        <taxon>Bacillati</taxon>
        <taxon>Bacillota</taxon>
        <taxon>Bacilli</taxon>
        <taxon>Lactobacillales</taxon>
        <taxon>Enterococcaceae</taxon>
        <taxon>Enterococcus</taxon>
    </lineage>
</organism>
<feature type="compositionally biased region" description="Basic and acidic residues" evidence="1">
    <location>
        <begin position="65"/>
        <end position="81"/>
    </location>
</feature>
<dbReference type="InterPro" id="IPR054544">
    <property type="entry name" value="Pest_crys_Cry1Aa_dom-IV"/>
</dbReference>
<accession>A0ABP2UU59</accession>
<feature type="compositionally biased region" description="Low complexity" evidence="1">
    <location>
        <begin position="82"/>
        <end position="91"/>
    </location>
</feature>